<feature type="compositionally biased region" description="Acidic residues" evidence="2">
    <location>
        <begin position="31"/>
        <end position="40"/>
    </location>
</feature>
<dbReference type="AlphaFoldDB" id="A0AAE0WGJ6"/>
<name>A0AAE0WGJ6_9PEZI</name>
<feature type="region of interest" description="Disordered" evidence="2">
    <location>
        <begin position="372"/>
        <end position="401"/>
    </location>
</feature>
<dbReference type="PANTHER" id="PTHR12794">
    <property type="entry name" value="GEMIN2"/>
    <property type="match status" value="1"/>
</dbReference>
<dbReference type="GO" id="GO:0005634">
    <property type="term" value="C:nucleus"/>
    <property type="evidence" value="ECO:0007669"/>
    <property type="project" value="TreeGrafter"/>
</dbReference>
<dbReference type="Pfam" id="PF04938">
    <property type="entry name" value="SIP1"/>
    <property type="match status" value="1"/>
</dbReference>
<dbReference type="Gene3D" id="1.20.58.1070">
    <property type="match status" value="1"/>
</dbReference>
<evidence type="ECO:0000256" key="1">
    <source>
        <dbReference type="ARBA" id="ARBA00025758"/>
    </source>
</evidence>
<comment type="caution">
    <text evidence="3">The sequence shown here is derived from an EMBL/GenBank/DDBJ whole genome shotgun (WGS) entry which is preliminary data.</text>
</comment>
<gene>
    <name evidence="3" type="ORF">LTR78_009411</name>
</gene>
<evidence type="ECO:0000256" key="2">
    <source>
        <dbReference type="SAM" id="MobiDB-lite"/>
    </source>
</evidence>
<dbReference type="Proteomes" id="UP001274830">
    <property type="component" value="Unassembled WGS sequence"/>
</dbReference>
<accession>A0AAE0WGJ6</accession>
<dbReference type="EMBL" id="JAUTXT010000052">
    <property type="protein sequence ID" value="KAK3670719.1"/>
    <property type="molecule type" value="Genomic_DNA"/>
</dbReference>
<feature type="compositionally biased region" description="Polar residues" evidence="2">
    <location>
        <begin position="94"/>
        <end position="105"/>
    </location>
</feature>
<organism evidence="3 4">
    <name type="scientific">Recurvomyces mirabilis</name>
    <dbReference type="NCBI Taxonomy" id="574656"/>
    <lineage>
        <taxon>Eukaryota</taxon>
        <taxon>Fungi</taxon>
        <taxon>Dikarya</taxon>
        <taxon>Ascomycota</taxon>
        <taxon>Pezizomycotina</taxon>
        <taxon>Dothideomycetes</taxon>
        <taxon>Dothideomycetidae</taxon>
        <taxon>Mycosphaerellales</taxon>
        <taxon>Teratosphaeriaceae</taxon>
        <taxon>Recurvomyces</taxon>
    </lineage>
</organism>
<keyword evidence="4" id="KW-1185">Reference proteome</keyword>
<dbReference type="GO" id="GO:0032797">
    <property type="term" value="C:SMN complex"/>
    <property type="evidence" value="ECO:0007669"/>
    <property type="project" value="TreeGrafter"/>
</dbReference>
<proteinExistence type="inferred from homology"/>
<evidence type="ECO:0000313" key="3">
    <source>
        <dbReference type="EMBL" id="KAK3670719.1"/>
    </source>
</evidence>
<dbReference type="InterPro" id="IPR035426">
    <property type="entry name" value="Gemin2/Brr1"/>
</dbReference>
<feature type="region of interest" description="Disordered" evidence="2">
    <location>
        <begin position="1"/>
        <end position="114"/>
    </location>
</feature>
<sequence length="446" mass="49348">MTKRRRERDRPKAGPDSVYNPNKRVLLSYASDEEDTDDDIGQTLGTGNTAAVDAVSADYAIPPYPQEEEEYIPEPLGEPVNEDAPTSVPDESSEISTNEQSNNQRSHYKRSTTKNAITGQWPAIGSLAYQWDDEGEGEGVESYDSAEEEAMAYLKAVRNERMALPEVVRAQHNDMNEEIYKTGNGDARGYVKDGAYVGCPDIGPVMPRSAHSQISPFEAYTTSLKNRFLDQREQMHSNASAEALGKLDDKHPTTFDIRNNKLYAQWTRTLKSTPPLPAQIRTLDADAVNQLLQLIQRIFLFRGEPIHESTSIWIWSLLARLDDVGTMNNEEVYALREFGKRAVLIQLSLFDPAAALLLENVNQEENVVSGAAGTEGETNMPDGGTAHSVGKPPELPDTTSSSAQNTLITLDAVITIIGEVFGQRDLLDFRREWPGSTEAQAEADRA</sequence>
<comment type="similarity">
    <text evidence="1">Belongs to the gemin-2 family.</text>
</comment>
<protein>
    <submittedName>
        <fullName evidence="3">Uncharacterized protein</fullName>
    </submittedName>
</protein>
<dbReference type="PANTHER" id="PTHR12794:SF0">
    <property type="entry name" value="GEM-ASSOCIATED PROTEIN 2"/>
    <property type="match status" value="1"/>
</dbReference>
<dbReference type="GO" id="GO:0000387">
    <property type="term" value="P:spliceosomal snRNP assembly"/>
    <property type="evidence" value="ECO:0007669"/>
    <property type="project" value="InterPro"/>
</dbReference>
<reference evidence="3" key="1">
    <citation type="submission" date="2023-07" db="EMBL/GenBank/DDBJ databases">
        <title>Black Yeasts Isolated from many extreme environments.</title>
        <authorList>
            <person name="Coleine C."/>
            <person name="Stajich J.E."/>
            <person name="Selbmann L."/>
        </authorList>
    </citation>
    <scope>NUCLEOTIDE SEQUENCE</scope>
    <source>
        <strain evidence="3">CCFEE 5485</strain>
    </source>
</reference>
<evidence type="ECO:0000313" key="4">
    <source>
        <dbReference type="Proteomes" id="UP001274830"/>
    </source>
</evidence>